<keyword evidence="3" id="KW-1185">Reference proteome</keyword>
<protein>
    <recommendedName>
        <fullName evidence="4">DoxX family protein</fullName>
    </recommendedName>
</protein>
<proteinExistence type="predicted"/>
<keyword evidence="1" id="KW-0812">Transmembrane</keyword>
<dbReference type="eggNOG" id="ENOG5032S86">
    <property type="taxonomic scope" value="Bacteria"/>
</dbReference>
<feature type="transmembrane region" description="Helical" evidence="1">
    <location>
        <begin position="109"/>
        <end position="127"/>
    </location>
</feature>
<feature type="transmembrane region" description="Helical" evidence="1">
    <location>
        <begin position="84"/>
        <end position="103"/>
    </location>
</feature>
<dbReference type="EMBL" id="CP002305">
    <property type="protein sequence ID" value="ADQ15998.1"/>
    <property type="molecule type" value="Genomic_DNA"/>
</dbReference>
<accession>E4RU17</accession>
<feature type="transmembrane region" description="Helical" evidence="1">
    <location>
        <begin position="59"/>
        <end position="77"/>
    </location>
</feature>
<sequence length="134" mass="15307">MKRTSFPLIAANFICNHTMKIFIIISMLFVVAIGIRQGWSMLNAQPEMVALFNKFNYDTAHVQVYGMLTIMSSLLIIFPQTYSLGNSVMATMILFIAILQVSIHQYLKAMIEIPLLLLNVLLIYLKYPFKSLLL</sequence>
<dbReference type="AlphaFoldDB" id="E4RU17"/>
<evidence type="ECO:0000313" key="3">
    <source>
        <dbReference type="Proteomes" id="UP000007435"/>
    </source>
</evidence>
<gene>
    <name evidence="2" type="ordered locus">Lbys_0204</name>
</gene>
<dbReference type="KEGG" id="lby:Lbys_0204"/>
<reference key="1">
    <citation type="submission" date="2010-11" db="EMBL/GenBank/DDBJ databases">
        <title>The complete genome of Leadbetterella byssophila DSM 17132.</title>
        <authorList>
            <consortium name="US DOE Joint Genome Institute (JGI-PGF)"/>
            <person name="Lucas S."/>
            <person name="Copeland A."/>
            <person name="Lapidus A."/>
            <person name="Glavina del Rio T."/>
            <person name="Dalin E."/>
            <person name="Tice H."/>
            <person name="Bruce D."/>
            <person name="Goodwin L."/>
            <person name="Pitluck S."/>
            <person name="Kyrpides N."/>
            <person name="Mavromatis K."/>
            <person name="Ivanova N."/>
            <person name="Teshima H."/>
            <person name="Brettin T."/>
            <person name="Detter J.C."/>
            <person name="Han C."/>
            <person name="Tapia R."/>
            <person name="Land M."/>
            <person name="Hauser L."/>
            <person name="Markowitz V."/>
            <person name="Cheng J.-F."/>
            <person name="Hugenholtz P."/>
            <person name="Woyke T."/>
            <person name="Wu D."/>
            <person name="Tindall B."/>
            <person name="Pomrenke H.G."/>
            <person name="Brambilla E."/>
            <person name="Klenk H.-P."/>
            <person name="Eisen J.A."/>
        </authorList>
    </citation>
    <scope>NUCLEOTIDE SEQUENCE [LARGE SCALE GENOMIC DNA]</scope>
    <source>
        <strain>DSM 17132</strain>
    </source>
</reference>
<name>E4RU17_LEAB4</name>
<feature type="transmembrane region" description="Helical" evidence="1">
    <location>
        <begin position="21"/>
        <end position="39"/>
    </location>
</feature>
<organism evidence="2 3">
    <name type="scientific">Leadbetterella byssophila (strain DSM 17132 / JCM 16389 / KACC 11308 / NBRC 106382 / 4M15)</name>
    <dbReference type="NCBI Taxonomy" id="649349"/>
    <lineage>
        <taxon>Bacteria</taxon>
        <taxon>Pseudomonadati</taxon>
        <taxon>Bacteroidota</taxon>
        <taxon>Cytophagia</taxon>
        <taxon>Cytophagales</taxon>
        <taxon>Leadbetterellaceae</taxon>
        <taxon>Leadbetterella</taxon>
    </lineage>
</organism>
<evidence type="ECO:0000256" key="1">
    <source>
        <dbReference type="SAM" id="Phobius"/>
    </source>
</evidence>
<evidence type="ECO:0000313" key="2">
    <source>
        <dbReference type="EMBL" id="ADQ15998.1"/>
    </source>
</evidence>
<evidence type="ECO:0008006" key="4">
    <source>
        <dbReference type="Google" id="ProtNLM"/>
    </source>
</evidence>
<dbReference type="HOGENOM" id="CLU_168107_0_0_10"/>
<keyword evidence="1" id="KW-0472">Membrane</keyword>
<dbReference type="Proteomes" id="UP000007435">
    <property type="component" value="Chromosome"/>
</dbReference>
<reference evidence="2 3" key="2">
    <citation type="journal article" date="2011" name="Stand. Genomic Sci.">
        <title>Complete genome sequence of Leadbetterella byssophila type strain (4M15).</title>
        <authorList>
            <person name="Abt B."/>
            <person name="Teshima H."/>
            <person name="Lucas S."/>
            <person name="Lapidus A."/>
            <person name="Del Rio T.G."/>
            <person name="Nolan M."/>
            <person name="Tice H."/>
            <person name="Cheng J.F."/>
            <person name="Pitluck S."/>
            <person name="Liolios K."/>
            <person name="Pagani I."/>
            <person name="Ivanova N."/>
            <person name="Mavromatis K."/>
            <person name="Pati A."/>
            <person name="Tapia R."/>
            <person name="Han C."/>
            <person name="Goodwin L."/>
            <person name="Chen A."/>
            <person name="Palaniappan K."/>
            <person name="Land M."/>
            <person name="Hauser L."/>
            <person name="Chang Y.J."/>
            <person name="Jeffries C.D."/>
            <person name="Rohde M."/>
            <person name="Goker M."/>
            <person name="Tindall B.J."/>
            <person name="Detter J.C."/>
            <person name="Woyke T."/>
            <person name="Bristow J."/>
            <person name="Eisen J.A."/>
            <person name="Markowitz V."/>
            <person name="Hugenholtz P."/>
            <person name="Klenk H.P."/>
            <person name="Kyrpides N.C."/>
        </authorList>
    </citation>
    <scope>NUCLEOTIDE SEQUENCE [LARGE SCALE GENOMIC DNA]</scope>
    <source>
        <strain evidence="3">DSM 17132 / JCM 16389 / KACC 11308 / NBRC 106382 / 4M15</strain>
    </source>
</reference>
<keyword evidence="1" id="KW-1133">Transmembrane helix</keyword>
<dbReference type="STRING" id="649349.Lbys_0204"/>